<dbReference type="InterPro" id="IPR004101">
    <property type="entry name" value="Mur_ligase_C"/>
</dbReference>
<dbReference type="SUPFAM" id="SSF53244">
    <property type="entry name" value="MurD-like peptide ligases, peptide-binding domain"/>
    <property type="match status" value="1"/>
</dbReference>
<protein>
    <recommendedName>
        <fullName evidence="7 8">UDP-N-acetylmuramoylalanine--D-glutamate ligase</fullName>
        <ecNumber evidence="7 8">6.3.2.9</ecNumber>
    </recommendedName>
    <alternativeName>
        <fullName evidence="7">D-glutamic acid-adding enzyme</fullName>
    </alternativeName>
    <alternativeName>
        <fullName evidence="7">UDP-N-acetylmuramoyl-L-alanyl-D-glutamate synthetase</fullName>
    </alternativeName>
</protein>
<evidence type="ECO:0000256" key="6">
    <source>
        <dbReference type="ARBA" id="ARBA00022840"/>
    </source>
</evidence>
<name>A0ABV7ZNE8_9CORY</name>
<dbReference type="InterPro" id="IPR036615">
    <property type="entry name" value="Mur_ligase_C_dom_sf"/>
</dbReference>
<evidence type="ECO:0000256" key="5">
    <source>
        <dbReference type="ARBA" id="ARBA00022741"/>
    </source>
</evidence>
<dbReference type="SUPFAM" id="SSF53623">
    <property type="entry name" value="MurD-like peptide ligases, catalytic domain"/>
    <property type="match status" value="1"/>
</dbReference>
<keyword evidence="7 8" id="KW-0131">Cell cycle</keyword>
<feature type="domain" description="Alanine dehydrogenase/pyridine nucleotide transhydrogenase NAD(H)-binding" evidence="10">
    <location>
        <begin position="1"/>
        <end position="130"/>
    </location>
</feature>
<proteinExistence type="inferred from homology"/>
<dbReference type="HAMAP" id="MF_00639">
    <property type="entry name" value="MurD"/>
    <property type="match status" value="1"/>
</dbReference>
<keyword evidence="3 7" id="KW-0963">Cytoplasm</keyword>
<keyword evidence="7 8" id="KW-0961">Cell wall biogenesis/degradation</keyword>
<keyword evidence="6 7" id="KW-0067">ATP-binding</keyword>
<dbReference type="Gene3D" id="3.40.50.720">
    <property type="entry name" value="NAD(P)-binding Rossmann-like Domain"/>
    <property type="match status" value="1"/>
</dbReference>
<feature type="binding site" evidence="7">
    <location>
        <begin position="130"/>
        <end position="136"/>
    </location>
    <ligand>
        <name>ATP</name>
        <dbReference type="ChEBI" id="CHEBI:30616"/>
    </ligand>
</feature>
<evidence type="ECO:0000256" key="2">
    <source>
        <dbReference type="ARBA" id="ARBA00004752"/>
    </source>
</evidence>
<keyword evidence="7 8" id="KW-0132">Cell division</keyword>
<keyword evidence="7 8" id="KW-0573">Peptidoglycan synthesis</keyword>
<gene>
    <name evidence="7 11" type="primary">murD</name>
    <name evidence="11" type="ORF">ACFORJ_05925</name>
</gene>
<accession>A0ABV7ZNE8</accession>
<dbReference type="InterPro" id="IPR036565">
    <property type="entry name" value="Mur-like_cat_sf"/>
</dbReference>
<evidence type="ECO:0000256" key="4">
    <source>
        <dbReference type="ARBA" id="ARBA00022598"/>
    </source>
</evidence>
<dbReference type="Proteomes" id="UP001595751">
    <property type="component" value="Unassembled WGS sequence"/>
</dbReference>
<keyword evidence="12" id="KW-1185">Reference proteome</keyword>
<dbReference type="RefSeq" id="WP_290288584.1">
    <property type="nucleotide sequence ID" value="NZ_CP047211.1"/>
</dbReference>
<dbReference type="Gene3D" id="3.90.190.20">
    <property type="entry name" value="Mur ligase, C-terminal domain"/>
    <property type="match status" value="1"/>
</dbReference>
<evidence type="ECO:0000256" key="7">
    <source>
        <dbReference type="HAMAP-Rule" id="MF_00639"/>
    </source>
</evidence>
<evidence type="ECO:0000256" key="1">
    <source>
        <dbReference type="ARBA" id="ARBA00004496"/>
    </source>
</evidence>
<dbReference type="SMART" id="SM01002">
    <property type="entry name" value="AlaDh_PNT_C"/>
    <property type="match status" value="1"/>
</dbReference>
<dbReference type="GO" id="GO:0008764">
    <property type="term" value="F:UDP-N-acetylmuramoylalanine-D-glutamate ligase activity"/>
    <property type="evidence" value="ECO:0007669"/>
    <property type="project" value="UniProtKB-EC"/>
</dbReference>
<comment type="catalytic activity">
    <reaction evidence="7 8">
        <text>UDP-N-acetyl-alpha-D-muramoyl-L-alanine + D-glutamate + ATP = UDP-N-acetyl-alpha-D-muramoyl-L-alanyl-D-glutamate + ADP + phosphate + H(+)</text>
        <dbReference type="Rhea" id="RHEA:16429"/>
        <dbReference type="ChEBI" id="CHEBI:15378"/>
        <dbReference type="ChEBI" id="CHEBI:29986"/>
        <dbReference type="ChEBI" id="CHEBI:30616"/>
        <dbReference type="ChEBI" id="CHEBI:43474"/>
        <dbReference type="ChEBI" id="CHEBI:83898"/>
        <dbReference type="ChEBI" id="CHEBI:83900"/>
        <dbReference type="ChEBI" id="CHEBI:456216"/>
        <dbReference type="EC" id="6.3.2.9"/>
    </reaction>
</comment>
<keyword evidence="4 7" id="KW-0436">Ligase</keyword>
<comment type="subcellular location">
    <subcellularLocation>
        <location evidence="1 7 8">Cytoplasm</location>
    </subcellularLocation>
</comment>
<dbReference type="PANTHER" id="PTHR43692">
    <property type="entry name" value="UDP-N-ACETYLMURAMOYLALANINE--D-GLUTAMATE LIGASE"/>
    <property type="match status" value="1"/>
</dbReference>
<comment type="pathway">
    <text evidence="2 7 8">Cell wall biogenesis; peptidoglycan biosynthesis.</text>
</comment>
<organism evidence="11 12">
    <name type="scientific">Corynebacterium hansenii</name>
    <dbReference type="NCBI Taxonomy" id="394964"/>
    <lineage>
        <taxon>Bacteria</taxon>
        <taxon>Bacillati</taxon>
        <taxon>Actinomycetota</taxon>
        <taxon>Actinomycetes</taxon>
        <taxon>Mycobacteriales</taxon>
        <taxon>Corynebacteriaceae</taxon>
        <taxon>Corynebacterium</taxon>
    </lineage>
</organism>
<dbReference type="InterPro" id="IPR013221">
    <property type="entry name" value="Mur_ligase_cen"/>
</dbReference>
<evidence type="ECO:0000259" key="10">
    <source>
        <dbReference type="SMART" id="SM01002"/>
    </source>
</evidence>
<evidence type="ECO:0000256" key="8">
    <source>
        <dbReference type="RuleBase" id="RU003664"/>
    </source>
</evidence>
<evidence type="ECO:0000313" key="12">
    <source>
        <dbReference type="Proteomes" id="UP001595751"/>
    </source>
</evidence>
<dbReference type="Pfam" id="PF08245">
    <property type="entry name" value="Mur_ligase_M"/>
    <property type="match status" value="1"/>
</dbReference>
<comment type="similarity">
    <text evidence="7">Belongs to the MurCDEF family.</text>
</comment>
<sequence length="507" mass="50864">MTFTDTSTDLVALVRSGPVLVTGAGVSGEGAIKILRDLGCPEIHLVDDSAERGRPLADSHGVDWCTADAARGLLSDAAAVVTSPGWRPDTPLLVDAADAGVPVVGDVAVAFAGDRAGTWGDPRTWLVVTGTNGKTTTTAMLAAMLGDRGAAVGNIGVALHDALTAADRVDVLAAELSSFQLHWAPELRPDAGALLNLAEDHIDWHGSYDAYGADKAIALTGGVAVFGADDADVVKQVEALAADGRLAPAAVGFTIGEPEPGQIGVRDGRIIDRAFGDRSTDEPHEDTAVGGVDVAPIEGISPPGPAGVLDALAATALARSVGVRAADIAEALAGFTVRAHRGQVVHSAGGVDWIDDSKATNPHAADAALRGHDSVVWVAGGQLKGADVSGLVADHAHRMRAAVVLGVDGPVIAEALASAVPGLPVTVIGETDPAAAMGQACSAAAGAARPGDVVLLAPAAASLDMFTGMAQRGDFFADAAREATAPGTEPGTDESIGPSGPLEGDPR</sequence>
<evidence type="ECO:0000313" key="11">
    <source>
        <dbReference type="EMBL" id="MFC3849700.1"/>
    </source>
</evidence>
<evidence type="ECO:0000256" key="3">
    <source>
        <dbReference type="ARBA" id="ARBA00022490"/>
    </source>
</evidence>
<dbReference type="Pfam" id="PF02875">
    <property type="entry name" value="Mur_ligase_C"/>
    <property type="match status" value="1"/>
</dbReference>
<comment type="caution">
    <text evidence="11">The sequence shown here is derived from an EMBL/GenBank/DDBJ whole genome shotgun (WGS) entry which is preliminary data.</text>
</comment>
<dbReference type="InterPro" id="IPR005762">
    <property type="entry name" value="MurD"/>
</dbReference>
<dbReference type="SUPFAM" id="SSF51984">
    <property type="entry name" value="MurCD N-terminal domain"/>
    <property type="match status" value="1"/>
</dbReference>
<dbReference type="PANTHER" id="PTHR43692:SF1">
    <property type="entry name" value="UDP-N-ACETYLMURAMOYLALANINE--D-GLUTAMATE LIGASE"/>
    <property type="match status" value="1"/>
</dbReference>
<keyword evidence="5 7" id="KW-0547">Nucleotide-binding</keyword>
<evidence type="ECO:0000256" key="9">
    <source>
        <dbReference type="SAM" id="MobiDB-lite"/>
    </source>
</evidence>
<dbReference type="InterPro" id="IPR007698">
    <property type="entry name" value="AlaDH/PNT_NAD(H)-bd"/>
</dbReference>
<dbReference type="EC" id="6.3.2.9" evidence="7 8"/>
<reference evidence="12" key="1">
    <citation type="journal article" date="2019" name="Int. J. Syst. Evol. Microbiol.">
        <title>The Global Catalogue of Microorganisms (GCM) 10K type strain sequencing project: providing services to taxonomists for standard genome sequencing and annotation.</title>
        <authorList>
            <consortium name="The Broad Institute Genomics Platform"/>
            <consortium name="The Broad Institute Genome Sequencing Center for Infectious Disease"/>
            <person name="Wu L."/>
            <person name="Ma J."/>
        </authorList>
    </citation>
    <scope>NUCLEOTIDE SEQUENCE [LARGE SCALE GENOMIC DNA]</scope>
    <source>
        <strain evidence="12">CCUG 53252</strain>
    </source>
</reference>
<dbReference type="EMBL" id="JBHRZN010000002">
    <property type="protein sequence ID" value="MFC3849700.1"/>
    <property type="molecule type" value="Genomic_DNA"/>
</dbReference>
<feature type="region of interest" description="Disordered" evidence="9">
    <location>
        <begin position="478"/>
        <end position="507"/>
    </location>
</feature>
<dbReference type="Gene3D" id="3.40.1190.10">
    <property type="entry name" value="Mur-like, catalytic domain"/>
    <property type="match status" value="1"/>
</dbReference>
<keyword evidence="7 8" id="KW-0133">Cell shape</keyword>
<comment type="function">
    <text evidence="7 8">Cell wall formation. Catalyzes the addition of glutamate to the nucleotide precursor UDP-N-acetylmuramoyl-L-alanine (UMA).</text>
</comment>
<dbReference type="NCBIfam" id="TIGR01087">
    <property type="entry name" value="murD"/>
    <property type="match status" value="1"/>
</dbReference>